<reference evidence="1 2" key="1">
    <citation type="journal article" date="2019" name="Nat. Ecol. Evol.">
        <title>Megaphylogeny resolves global patterns of mushroom evolution.</title>
        <authorList>
            <person name="Varga T."/>
            <person name="Krizsan K."/>
            <person name="Foldi C."/>
            <person name="Dima B."/>
            <person name="Sanchez-Garcia M."/>
            <person name="Sanchez-Ramirez S."/>
            <person name="Szollosi G.J."/>
            <person name="Szarkandi J.G."/>
            <person name="Papp V."/>
            <person name="Albert L."/>
            <person name="Andreopoulos W."/>
            <person name="Angelini C."/>
            <person name="Antonin V."/>
            <person name="Barry K.W."/>
            <person name="Bougher N.L."/>
            <person name="Buchanan P."/>
            <person name="Buyck B."/>
            <person name="Bense V."/>
            <person name="Catcheside P."/>
            <person name="Chovatia M."/>
            <person name="Cooper J."/>
            <person name="Damon W."/>
            <person name="Desjardin D."/>
            <person name="Finy P."/>
            <person name="Geml J."/>
            <person name="Haridas S."/>
            <person name="Hughes K."/>
            <person name="Justo A."/>
            <person name="Karasinski D."/>
            <person name="Kautmanova I."/>
            <person name="Kiss B."/>
            <person name="Kocsube S."/>
            <person name="Kotiranta H."/>
            <person name="LaButti K.M."/>
            <person name="Lechner B.E."/>
            <person name="Liimatainen K."/>
            <person name="Lipzen A."/>
            <person name="Lukacs Z."/>
            <person name="Mihaltcheva S."/>
            <person name="Morgado L.N."/>
            <person name="Niskanen T."/>
            <person name="Noordeloos M.E."/>
            <person name="Ohm R.A."/>
            <person name="Ortiz-Santana B."/>
            <person name="Ovrebo C."/>
            <person name="Racz N."/>
            <person name="Riley R."/>
            <person name="Savchenko A."/>
            <person name="Shiryaev A."/>
            <person name="Soop K."/>
            <person name="Spirin V."/>
            <person name="Szebenyi C."/>
            <person name="Tomsovsky M."/>
            <person name="Tulloss R.E."/>
            <person name="Uehling J."/>
            <person name="Grigoriev I.V."/>
            <person name="Vagvolgyi C."/>
            <person name="Papp T."/>
            <person name="Martin F.M."/>
            <person name="Miettinen O."/>
            <person name="Hibbett D.S."/>
            <person name="Nagy L.G."/>
        </authorList>
    </citation>
    <scope>NUCLEOTIDE SEQUENCE [LARGE SCALE GENOMIC DNA]</scope>
    <source>
        <strain evidence="1 2">FP101781</strain>
    </source>
</reference>
<gene>
    <name evidence="1" type="ORF">FA13DRAFT_1811175</name>
</gene>
<dbReference type="AlphaFoldDB" id="A0A4Y7TPL3"/>
<comment type="caution">
    <text evidence="1">The sequence shown here is derived from an EMBL/GenBank/DDBJ whole genome shotgun (WGS) entry which is preliminary data.</text>
</comment>
<evidence type="ECO:0000313" key="2">
    <source>
        <dbReference type="Proteomes" id="UP000298030"/>
    </source>
</evidence>
<evidence type="ECO:0000313" key="1">
    <source>
        <dbReference type="EMBL" id="TEB35469.1"/>
    </source>
</evidence>
<dbReference type="OrthoDB" id="3543113at2759"/>
<name>A0A4Y7TPL3_COPMI</name>
<protein>
    <recommendedName>
        <fullName evidence="3">F-box domain-containing protein</fullName>
    </recommendedName>
</protein>
<dbReference type="EMBL" id="QPFP01000007">
    <property type="protein sequence ID" value="TEB35469.1"/>
    <property type="molecule type" value="Genomic_DNA"/>
</dbReference>
<evidence type="ECO:0008006" key="3">
    <source>
        <dbReference type="Google" id="ProtNLM"/>
    </source>
</evidence>
<accession>A0A4Y7TPL3</accession>
<keyword evidence="2" id="KW-1185">Reference proteome</keyword>
<organism evidence="1 2">
    <name type="scientific">Coprinellus micaceus</name>
    <name type="common">Glistening ink-cap mushroom</name>
    <name type="synonym">Coprinus micaceus</name>
    <dbReference type="NCBI Taxonomy" id="71717"/>
    <lineage>
        <taxon>Eukaryota</taxon>
        <taxon>Fungi</taxon>
        <taxon>Dikarya</taxon>
        <taxon>Basidiomycota</taxon>
        <taxon>Agaricomycotina</taxon>
        <taxon>Agaricomycetes</taxon>
        <taxon>Agaricomycetidae</taxon>
        <taxon>Agaricales</taxon>
        <taxon>Agaricineae</taxon>
        <taxon>Psathyrellaceae</taxon>
        <taxon>Coprinellus</taxon>
    </lineage>
</organism>
<proteinExistence type="predicted"/>
<dbReference type="Proteomes" id="UP000298030">
    <property type="component" value="Unassembled WGS sequence"/>
</dbReference>
<sequence>MQPLTVSNPLLFQNLFQSTKPGPRTLVLSDQDLLALVFSNFLPDDPLVLPRAEIVNGRKQLRNIALTCKAFKNPALDRLWIYLDSLLPLIKVLPNLKVLHGQYYFSGRLSQDSKFRLYARKLRTLAIGSETESPQPTQMISPSLYHLITQELGEDILFPNLQHVIVHPSQDDTNNINFTAQLPWAFASSVKAAAFCGRGISRPLFAEFCFPLAQKLLSNLRHLSLKAAETAPPTGVLEAVMGMNNLESLDLQLPGPNVSLGHILARTMGSGNPCQPRDVTKPAPSRFGRAFPSLSGLAPICERH</sequence>